<proteinExistence type="predicted"/>
<dbReference type="Proteomes" id="UP000828390">
    <property type="component" value="Unassembled WGS sequence"/>
</dbReference>
<sequence>MVNLAEQKTSASFACRIGLYKYWSKILDTYASCIRPTIYKKTGMTHNSTTANRIRRSLMASISSRRNIIVPNYRQELLCKATRPSSSNTLAPRIM</sequence>
<keyword evidence="2" id="KW-1185">Reference proteome</keyword>
<protein>
    <submittedName>
        <fullName evidence="1">Uncharacterized protein</fullName>
    </submittedName>
</protein>
<gene>
    <name evidence="1" type="ORF">DPMN_119445</name>
</gene>
<reference evidence="1" key="1">
    <citation type="journal article" date="2019" name="bioRxiv">
        <title>The Genome of the Zebra Mussel, Dreissena polymorpha: A Resource for Invasive Species Research.</title>
        <authorList>
            <person name="McCartney M.A."/>
            <person name="Auch B."/>
            <person name="Kono T."/>
            <person name="Mallez S."/>
            <person name="Zhang Y."/>
            <person name="Obille A."/>
            <person name="Becker A."/>
            <person name="Abrahante J.E."/>
            <person name="Garbe J."/>
            <person name="Badalamenti J.P."/>
            <person name="Herman A."/>
            <person name="Mangelson H."/>
            <person name="Liachko I."/>
            <person name="Sullivan S."/>
            <person name="Sone E.D."/>
            <person name="Koren S."/>
            <person name="Silverstein K.A.T."/>
            <person name="Beckman K.B."/>
            <person name="Gohl D.M."/>
        </authorList>
    </citation>
    <scope>NUCLEOTIDE SEQUENCE</scope>
    <source>
        <strain evidence="1">Duluth1</strain>
        <tissue evidence="1">Whole animal</tissue>
    </source>
</reference>
<name>A0A9D4GLZ3_DREPO</name>
<dbReference type="EMBL" id="JAIWYP010000005">
    <property type="protein sequence ID" value="KAH3817889.1"/>
    <property type="molecule type" value="Genomic_DNA"/>
</dbReference>
<reference evidence="1" key="2">
    <citation type="submission" date="2020-11" db="EMBL/GenBank/DDBJ databases">
        <authorList>
            <person name="McCartney M.A."/>
            <person name="Auch B."/>
            <person name="Kono T."/>
            <person name="Mallez S."/>
            <person name="Becker A."/>
            <person name="Gohl D.M."/>
            <person name="Silverstein K.A.T."/>
            <person name="Koren S."/>
            <person name="Bechman K.B."/>
            <person name="Herman A."/>
            <person name="Abrahante J.E."/>
            <person name="Garbe J."/>
        </authorList>
    </citation>
    <scope>NUCLEOTIDE SEQUENCE</scope>
    <source>
        <strain evidence="1">Duluth1</strain>
        <tissue evidence="1">Whole animal</tissue>
    </source>
</reference>
<evidence type="ECO:0000313" key="1">
    <source>
        <dbReference type="EMBL" id="KAH3817889.1"/>
    </source>
</evidence>
<dbReference type="AlphaFoldDB" id="A0A9D4GLZ3"/>
<accession>A0A9D4GLZ3</accession>
<organism evidence="1 2">
    <name type="scientific">Dreissena polymorpha</name>
    <name type="common">Zebra mussel</name>
    <name type="synonym">Mytilus polymorpha</name>
    <dbReference type="NCBI Taxonomy" id="45954"/>
    <lineage>
        <taxon>Eukaryota</taxon>
        <taxon>Metazoa</taxon>
        <taxon>Spiralia</taxon>
        <taxon>Lophotrochozoa</taxon>
        <taxon>Mollusca</taxon>
        <taxon>Bivalvia</taxon>
        <taxon>Autobranchia</taxon>
        <taxon>Heteroconchia</taxon>
        <taxon>Euheterodonta</taxon>
        <taxon>Imparidentia</taxon>
        <taxon>Neoheterodontei</taxon>
        <taxon>Myida</taxon>
        <taxon>Dreissenoidea</taxon>
        <taxon>Dreissenidae</taxon>
        <taxon>Dreissena</taxon>
    </lineage>
</organism>
<comment type="caution">
    <text evidence="1">The sequence shown here is derived from an EMBL/GenBank/DDBJ whole genome shotgun (WGS) entry which is preliminary data.</text>
</comment>
<evidence type="ECO:0000313" key="2">
    <source>
        <dbReference type="Proteomes" id="UP000828390"/>
    </source>
</evidence>